<sequence>MIYKVQTTQDIDIVKEQIAEKARAVGFDVLQSYEFKKILHDKGYPIEKDITVFELCNPSAAQQALTHMPEVSVSFPCRISVYKARGVTKIVTIGLASILSGVNGNDEFRSYMTIIFENLKHVMHSWDD</sequence>
<name>A0A7U4M1U6_9BACT</name>
<dbReference type="Gene3D" id="3.30.310.70">
    <property type="entry name" value="TT1751-like domain"/>
    <property type="match status" value="1"/>
</dbReference>
<accession>A0A7U4M1U6</accession>
<dbReference type="InterPro" id="IPR035923">
    <property type="entry name" value="TT1751-like_sf"/>
</dbReference>
<dbReference type="Proteomes" id="UP000034444">
    <property type="component" value="Chromosome"/>
</dbReference>
<evidence type="ECO:0000259" key="1">
    <source>
        <dbReference type="Pfam" id="PF03625"/>
    </source>
</evidence>
<protein>
    <recommendedName>
        <fullName evidence="1">DUF302 domain-containing protein</fullName>
    </recommendedName>
</protein>
<dbReference type="KEGG" id="slh:YH65_07645"/>
<dbReference type="CDD" id="cd14797">
    <property type="entry name" value="DUF302"/>
    <property type="match status" value="1"/>
</dbReference>
<evidence type="ECO:0000313" key="3">
    <source>
        <dbReference type="Proteomes" id="UP000034444"/>
    </source>
</evidence>
<evidence type="ECO:0000313" key="2">
    <source>
        <dbReference type="EMBL" id="AKF25277.1"/>
    </source>
</evidence>
<organism evidence="2 3">
    <name type="scientific">Sulfurovum lithotrophicum</name>
    <dbReference type="NCBI Taxonomy" id="206403"/>
    <lineage>
        <taxon>Bacteria</taxon>
        <taxon>Pseudomonadati</taxon>
        <taxon>Campylobacterota</taxon>
        <taxon>Epsilonproteobacteria</taxon>
        <taxon>Campylobacterales</taxon>
        <taxon>Sulfurovaceae</taxon>
        <taxon>Sulfurovum</taxon>
    </lineage>
</organism>
<dbReference type="AlphaFoldDB" id="A0A7U4M1U6"/>
<reference evidence="2 3" key="1">
    <citation type="submission" date="2015-04" db="EMBL/GenBank/DDBJ databases">
        <title>Complete genome sequence of Sulfurovum lithotrophicum ATCC BAA-797T.</title>
        <authorList>
            <person name="Ahn J."/>
            <person name="Park G."/>
            <person name="Jeon W."/>
            <person name="Jang Y."/>
            <person name="Jang M."/>
            <person name="Lee H."/>
            <person name="Lee H."/>
        </authorList>
    </citation>
    <scope>NUCLEOTIDE SEQUENCE [LARGE SCALE GENOMIC DNA]</scope>
    <source>
        <strain evidence="3">ATCC BAA-797 / 42BKT</strain>
    </source>
</reference>
<dbReference type="EMBL" id="CP011308">
    <property type="protein sequence ID" value="AKF25277.1"/>
    <property type="molecule type" value="Genomic_DNA"/>
</dbReference>
<proteinExistence type="predicted"/>
<dbReference type="SUPFAM" id="SSF103247">
    <property type="entry name" value="TT1751-like"/>
    <property type="match status" value="1"/>
</dbReference>
<dbReference type="OrthoDB" id="9791067at2"/>
<gene>
    <name evidence="2" type="ORF">YH65_07645</name>
</gene>
<reference evidence="3" key="2">
    <citation type="journal article" date="2017" name="Stand. Genomic Sci.">
        <title>Complete genome sequence of the sulfur-oxidizing chemolithoautotrophic Sulfurovum lithotrophicum 42BKTT.</title>
        <authorList>
            <person name="Jeon W."/>
            <person name="Priscilla L."/>
            <person name="Park G."/>
            <person name="Lee H."/>
            <person name="Lee N."/>
            <person name="Lee D."/>
            <person name="Kwon H."/>
            <person name="Ahn I."/>
            <person name="Lee C."/>
            <person name="Lee H."/>
            <person name="Ahn J."/>
        </authorList>
    </citation>
    <scope>NUCLEOTIDE SEQUENCE [LARGE SCALE GENOMIC DNA]</scope>
    <source>
        <strain evidence="3">ATCC BAA-797 / 42BKT</strain>
    </source>
</reference>
<keyword evidence="3" id="KW-1185">Reference proteome</keyword>
<dbReference type="PANTHER" id="PTHR38342">
    <property type="entry name" value="SLR5037 PROTEIN"/>
    <property type="match status" value="1"/>
</dbReference>
<dbReference type="InterPro" id="IPR005180">
    <property type="entry name" value="DUF302"/>
</dbReference>
<dbReference type="Pfam" id="PF03625">
    <property type="entry name" value="DUF302"/>
    <property type="match status" value="1"/>
</dbReference>
<dbReference type="RefSeq" id="WP_046551355.1">
    <property type="nucleotide sequence ID" value="NZ_CP011308.1"/>
</dbReference>
<feature type="domain" description="DUF302" evidence="1">
    <location>
        <begin position="37"/>
        <end position="93"/>
    </location>
</feature>
<dbReference type="PANTHER" id="PTHR38342:SF1">
    <property type="entry name" value="SLR5037 PROTEIN"/>
    <property type="match status" value="1"/>
</dbReference>